<dbReference type="AlphaFoldDB" id="A0A8J2RUS3"/>
<sequence>MLAKFVLTRPSRREFIEKGNNAATTILNRYPRLKDMKEAIEDEFKFLKNSTPVAFVESWKSVEKKVVARGKETLTRSPEAKAILEKLEKAEENYDSVAFTSLAFELLLHLLPNKTAKGKRTRTPTTESWPALFQNFDTVIDFRIREKDVDLQIWIVQC</sequence>
<protein>
    <submittedName>
        <fullName evidence="1">Uncharacterized protein</fullName>
    </submittedName>
</protein>
<proteinExistence type="predicted"/>
<keyword evidence="2" id="KW-1185">Reference proteome</keyword>
<gene>
    <name evidence="1" type="ORF">DGAL_LOCUS5990</name>
</gene>
<evidence type="ECO:0000313" key="2">
    <source>
        <dbReference type="Proteomes" id="UP000789390"/>
    </source>
</evidence>
<reference evidence="1" key="1">
    <citation type="submission" date="2021-11" db="EMBL/GenBank/DDBJ databases">
        <authorList>
            <person name="Schell T."/>
        </authorList>
    </citation>
    <scope>NUCLEOTIDE SEQUENCE</scope>
    <source>
        <strain evidence="1">M5</strain>
    </source>
</reference>
<dbReference type="Proteomes" id="UP000789390">
    <property type="component" value="Unassembled WGS sequence"/>
</dbReference>
<accession>A0A8J2RUS3</accession>
<evidence type="ECO:0000313" key="1">
    <source>
        <dbReference type="EMBL" id="CAH0103416.1"/>
    </source>
</evidence>
<name>A0A8J2RUS3_9CRUS</name>
<comment type="caution">
    <text evidence="1">The sequence shown here is derived from an EMBL/GenBank/DDBJ whole genome shotgun (WGS) entry which is preliminary data.</text>
</comment>
<organism evidence="1 2">
    <name type="scientific">Daphnia galeata</name>
    <dbReference type="NCBI Taxonomy" id="27404"/>
    <lineage>
        <taxon>Eukaryota</taxon>
        <taxon>Metazoa</taxon>
        <taxon>Ecdysozoa</taxon>
        <taxon>Arthropoda</taxon>
        <taxon>Crustacea</taxon>
        <taxon>Branchiopoda</taxon>
        <taxon>Diplostraca</taxon>
        <taxon>Cladocera</taxon>
        <taxon>Anomopoda</taxon>
        <taxon>Daphniidae</taxon>
        <taxon>Daphnia</taxon>
    </lineage>
</organism>
<dbReference type="EMBL" id="CAKKLH010000112">
    <property type="protein sequence ID" value="CAH0103416.1"/>
    <property type="molecule type" value="Genomic_DNA"/>
</dbReference>
<dbReference type="OrthoDB" id="6403521at2759"/>